<dbReference type="EMBL" id="VRSV01000001">
    <property type="protein sequence ID" value="TXK13102.1"/>
    <property type="molecule type" value="Genomic_DNA"/>
</dbReference>
<sequence length="95" mass="10664">MTKTSTFRLIGEWHCGDDYRLTEVISDNERTALRELYPTMNRRHVDAAVAHLAKPSDANGVALAGYAWAWIAMTSVDDVREARTVIHSALISRGY</sequence>
<protein>
    <submittedName>
        <fullName evidence="1">Uncharacterized protein</fullName>
    </submittedName>
</protein>
<name>A0A5C8I267_9MICO</name>
<proteinExistence type="predicted"/>
<dbReference type="AlphaFoldDB" id="A0A5C8I267"/>
<keyword evidence="2" id="KW-1185">Reference proteome</keyword>
<evidence type="ECO:0000313" key="1">
    <source>
        <dbReference type="EMBL" id="TXK13102.1"/>
    </source>
</evidence>
<dbReference type="Proteomes" id="UP000321034">
    <property type="component" value="Unassembled WGS sequence"/>
</dbReference>
<dbReference type="RefSeq" id="WP_147893783.1">
    <property type="nucleotide sequence ID" value="NZ_BAAANR010000001.1"/>
</dbReference>
<accession>A0A5C8I267</accession>
<reference evidence="1 2" key="1">
    <citation type="submission" date="2019-08" db="EMBL/GenBank/DDBJ databases">
        <authorList>
            <person name="Dong K."/>
        </authorList>
    </citation>
    <scope>NUCLEOTIDE SEQUENCE [LARGE SCALE GENOMIC DNA]</scope>
    <source>
        <strain evidence="1 2">JCM14558</strain>
    </source>
</reference>
<evidence type="ECO:0000313" key="2">
    <source>
        <dbReference type="Proteomes" id="UP000321034"/>
    </source>
</evidence>
<comment type="caution">
    <text evidence="1">The sequence shown here is derived from an EMBL/GenBank/DDBJ whole genome shotgun (WGS) entry which is preliminary data.</text>
</comment>
<organism evidence="1 2">
    <name type="scientific">Microbacterium hatanonis</name>
    <dbReference type="NCBI Taxonomy" id="404366"/>
    <lineage>
        <taxon>Bacteria</taxon>
        <taxon>Bacillati</taxon>
        <taxon>Actinomycetota</taxon>
        <taxon>Actinomycetes</taxon>
        <taxon>Micrococcales</taxon>
        <taxon>Microbacteriaceae</taxon>
        <taxon>Microbacterium</taxon>
    </lineage>
</organism>
<gene>
    <name evidence="1" type="ORF">FVP77_06665</name>
</gene>
<dbReference type="OrthoDB" id="9850918at2"/>